<dbReference type="GO" id="GO:0005536">
    <property type="term" value="F:D-glucose binding"/>
    <property type="evidence" value="ECO:0007669"/>
    <property type="project" value="InterPro"/>
</dbReference>
<dbReference type="GO" id="GO:0006006">
    <property type="term" value="P:glucose metabolic process"/>
    <property type="evidence" value="ECO:0007669"/>
    <property type="project" value="UniProtKB-ARBA"/>
</dbReference>
<reference evidence="15" key="1">
    <citation type="submission" date="2014-06" db="EMBL/GenBank/DDBJ databases">
        <title>Gluconeogenic compartmentalization in Diplonema papillatum.</title>
        <authorList>
            <person name="Nara T."/>
        </authorList>
    </citation>
    <scope>NUCLEOTIDE SEQUENCE</scope>
    <source>
        <strain evidence="15">ATCC 50162</strain>
    </source>
</reference>
<evidence type="ECO:0000256" key="2">
    <source>
        <dbReference type="ARBA" id="ARBA00005028"/>
    </source>
</evidence>
<keyword evidence="8 12" id="KW-0324">Glycolysis</keyword>
<dbReference type="AlphaFoldDB" id="A0A0B6VU00"/>
<dbReference type="GO" id="GO:0001678">
    <property type="term" value="P:intracellular glucose homeostasis"/>
    <property type="evidence" value="ECO:0007669"/>
    <property type="project" value="InterPro"/>
</dbReference>
<dbReference type="EMBL" id="AB970479">
    <property type="protein sequence ID" value="BAQ25437.1"/>
    <property type="molecule type" value="mRNA"/>
</dbReference>
<evidence type="ECO:0000259" key="14">
    <source>
        <dbReference type="Pfam" id="PF03727"/>
    </source>
</evidence>
<keyword evidence="5 12" id="KW-0547">Nucleotide-binding</keyword>
<dbReference type="GO" id="GO:0006096">
    <property type="term" value="P:glycolytic process"/>
    <property type="evidence" value="ECO:0007669"/>
    <property type="project" value="UniProtKB-UniPathway"/>
</dbReference>
<dbReference type="InterPro" id="IPR043129">
    <property type="entry name" value="ATPase_NBD"/>
</dbReference>
<evidence type="ECO:0000256" key="10">
    <source>
        <dbReference type="ARBA" id="ARBA00047905"/>
    </source>
</evidence>
<keyword evidence="6 12" id="KW-0418">Kinase</keyword>
<dbReference type="FunFam" id="3.30.420.40:FF:000805">
    <property type="entry name" value="Hexokinase-2"/>
    <property type="match status" value="1"/>
</dbReference>
<dbReference type="Pfam" id="PF00349">
    <property type="entry name" value="Hexokinase_1"/>
    <property type="match status" value="1"/>
</dbReference>
<name>A0A0B6VU00_9EUGL</name>
<dbReference type="SUPFAM" id="SSF53067">
    <property type="entry name" value="Actin-like ATPase domain"/>
    <property type="match status" value="2"/>
</dbReference>
<evidence type="ECO:0000256" key="7">
    <source>
        <dbReference type="ARBA" id="ARBA00022840"/>
    </source>
</evidence>
<dbReference type="GO" id="GO:0005524">
    <property type="term" value="F:ATP binding"/>
    <property type="evidence" value="ECO:0007669"/>
    <property type="project" value="UniProtKB-UniRule"/>
</dbReference>
<keyword evidence="7 12" id="KW-0067">ATP-binding</keyword>
<evidence type="ECO:0000256" key="5">
    <source>
        <dbReference type="ARBA" id="ARBA00022741"/>
    </source>
</evidence>
<evidence type="ECO:0000259" key="13">
    <source>
        <dbReference type="Pfam" id="PF00349"/>
    </source>
</evidence>
<dbReference type="PANTHER" id="PTHR19443:SF16">
    <property type="entry name" value="HEXOKINASE TYPE 1-RELATED"/>
    <property type="match status" value="1"/>
</dbReference>
<dbReference type="PRINTS" id="PR00475">
    <property type="entry name" value="HEXOKINASE"/>
</dbReference>
<protein>
    <recommendedName>
        <fullName evidence="12">Phosphotransferase</fullName>
        <ecNumber evidence="12">2.7.1.-</ecNumber>
    </recommendedName>
</protein>
<evidence type="ECO:0000313" key="15">
    <source>
        <dbReference type="EMBL" id="BAQ25437.1"/>
    </source>
</evidence>
<dbReference type="InterPro" id="IPR001312">
    <property type="entry name" value="Hexokinase"/>
</dbReference>
<dbReference type="PANTHER" id="PTHR19443">
    <property type="entry name" value="HEXOKINASE"/>
    <property type="match status" value="1"/>
</dbReference>
<comment type="catalytic activity">
    <reaction evidence="11">
        <text>D-glucose + ATP = D-glucose 6-phosphate + ADP + H(+)</text>
        <dbReference type="Rhea" id="RHEA:17825"/>
        <dbReference type="ChEBI" id="CHEBI:4167"/>
        <dbReference type="ChEBI" id="CHEBI:15378"/>
        <dbReference type="ChEBI" id="CHEBI:30616"/>
        <dbReference type="ChEBI" id="CHEBI:61548"/>
        <dbReference type="ChEBI" id="CHEBI:456216"/>
        <dbReference type="EC" id="2.7.1.1"/>
    </reaction>
    <physiologicalReaction direction="left-to-right" evidence="11">
        <dbReference type="Rhea" id="RHEA:17826"/>
    </physiologicalReaction>
</comment>
<feature type="domain" description="Hexokinase C-terminal" evidence="14">
    <location>
        <begin position="227"/>
        <end position="465"/>
    </location>
</feature>
<dbReference type="InterPro" id="IPR022672">
    <property type="entry name" value="Hexokinase_N"/>
</dbReference>
<dbReference type="Gene3D" id="3.30.420.40">
    <property type="match status" value="1"/>
</dbReference>
<sequence length="469" mass="50629">MAARLSTIVSHLKNDEKSLAFMGKTAVVHDIMQELDVSVAKLNQIIVHFITAMMLGLKKAKGPELKMLPSFVYNGATDVTGSYLALDLGGTNFRVIYVRLENGKLAGEAQVDKFAIPAELMHTAATGDMLFDFIALSVAQFLEKHAVDNAPSGFTFSFPVQQTEIDSGRLLNWTKGFSTQNTVGKDVVALLRAAFARASVKVSVRALVNDTVGTLVAGYFADRTSEVGVIIGTGSNACYWEAVPQITKLPSPSGWSGGSERMCVNMEWGNFDSEKRCVLPTTEMDRQVDDMSPNAGSQRLEKMVSGMYLGEIGRLILLRLIRHGILPTVPSHVPPMSLTSAHLSCVLADGSPDLGATRRLFHDLYRYELSVEEAAVIKMLFTAVATRSARLSAGGVAAILLKTGRVRDVQVCIDGSVFEKMPGYKQVMEEALDAVMKSHGIEDPNIRLVHTDGGSGLGAAFIAALASRK</sequence>
<dbReference type="GO" id="GO:0005739">
    <property type="term" value="C:mitochondrion"/>
    <property type="evidence" value="ECO:0007669"/>
    <property type="project" value="TreeGrafter"/>
</dbReference>
<organism evidence="15">
    <name type="scientific">Diplonema papillatum</name>
    <dbReference type="NCBI Taxonomy" id="91374"/>
    <lineage>
        <taxon>Eukaryota</taxon>
        <taxon>Discoba</taxon>
        <taxon>Euglenozoa</taxon>
        <taxon>Diplonemea</taxon>
        <taxon>Diplonemidae</taxon>
        <taxon>Diplonema</taxon>
    </lineage>
</organism>
<comment type="similarity">
    <text evidence="3 12">Belongs to the hexokinase family.</text>
</comment>
<comment type="catalytic activity">
    <reaction evidence="10">
        <text>D-fructose + ATP = D-fructose 6-phosphate + ADP + H(+)</text>
        <dbReference type="Rhea" id="RHEA:16125"/>
        <dbReference type="ChEBI" id="CHEBI:15378"/>
        <dbReference type="ChEBI" id="CHEBI:30616"/>
        <dbReference type="ChEBI" id="CHEBI:37721"/>
        <dbReference type="ChEBI" id="CHEBI:61527"/>
        <dbReference type="ChEBI" id="CHEBI:456216"/>
        <dbReference type="EC" id="2.7.1.1"/>
    </reaction>
    <physiologicalReaction direction="left-to-right" evidence="10">
        <dbReference type="Rhea" id="RHEA:16126"/>
    </physiologicalReaction>
</comment>
<evidence type="ECO:0000256" key="6">
    <source>
        <dbReference type="ARBA" id="ARBA00022777"/>
    </source>
</evidence>
<evidence type="ECO:0000256" key="4">
    <source>
        <dbReference type="ARBA" id="ARBA00022679"/>
    </source>
</evidence>
<evidence type="ECO:0000256" key="3">
    <source>
        <dbReference type="ARBA" id="ARBA00009225"/>
    </source>
</evidence>
<dbReference type="Pfam" id="PF03727">
    <property type="entry name" value="Hexokinase_2"/>
    <property type="match status" value="1"/>
</dbReference>
<keyword evidence="4 12" id="KW-0808">Transferase</keyword>
<comment type="pathway">
    <text evidence="2">Carbohydrate metabolism; hexose metabolism.</text>
</comment>
<comment type="catalytic activity">
    <reaction evidence="9">
        <text>a D-hexose + ATP = a D-hexose 6-phosphate + ADP + H(+)</text>
        <dbReference type="Rhea" id="RHEA:22740"/>
        <dbReference type="ChEBI" id="CHEBI:4194"/>
        <dbReference type="ChEBI" id="CHEBI:15378"/>
        <dbReference type="ChEBI" id="CHEBI:30616"/>
        <dbReference type="ChEBI" id="CHEBI:229467"/>
        <dbReference type="ChEBI" id="CHEBI:456216"/>
        <dbReference type="EC" id="2.7.1.1"/>
    </reaction>
    <physiologicalReaction direction="left-to-right" evidence="9">
        <dbReference type="Rhea" id="RHEA:22741"/>
    </physiologicalReaction>
</comment>
<dbReference type="InterPro" id="IPR022673">
    <property type="entry name" value="Hexokinase_C"/>
</dbReference>
<evidence type="ECO:0000256" key="11">
    <source>
        <dbReference type="ARBA" id="ARBA00048160"/>
    </source>
</evidence>
<evidence type="ECO:0000256" key="9">
    <source>
        <dbReference type="ARBA" id="ARBA00044613"/>
    </source>
</evidence>
<evidence type="ECO:0000256" key="8">
    <source>
        <dbReference type="ARBA" id="ARBA00023152"/>
    </source>
</evidence>
<dbReference type="EC" id="2.7.1.-" evidence="12"/>
<dbReference type="UniPathway" id="UPA00109">
    <property type="reaction ID" value="UER00180"/>
</dbReference>
<comment type="pathway">
    <text evidence="1">Carbohydrate degradation; glycolysis; D-glyceraldehyde 3-phosphate and glycerone phosphate from D-glucose: step 1/4.</text>
</comment>
<evidence type="ECO:0000256" key="12">
    <source>
        <dbReference type="RuleBase" id="RU362007"/>
    </source>
</evidence>
<dbReference type="PROSITE" id="PS51748">
    <property type="entry name" value="HEXOKINASE_2"/>
    <property type="match status" value="1"/>
</dbReference>
<accession>A0A0B6VU00</accession>
<proteinExistence type="evidence at transcript level"/>
<dbReference type="Gene3D" id="3.40.367.20">
    <property type="match status" value="1"/>
</dbReference>
<dbReference type="GO" id="GO:0005829">
    <property type="term" value="C:cytosol"/>
    <property type="evidence" value="ECO:0007669"/>
    <property type="project" value="TreeGrafter"/>
</dbReference>
<feature type="domain" description="Hexokinase N-terminal" evidence="13">
    <location>
        <begin position="28"/>
        <end position="218"/>
    </location>
</feature>
<dbReference type="GO" id="GO:0004340">
    <property type="term" value="F:glucokinase activity"/>
    <property type="evidence" value="ECO:0007669"/>
    <property type="project" value="TreeGrafter"/>
</dbReference>
<dbReference type="CDD" id="cd24018">
    <property type="entry name" value="ASKHA_NBD_HK_fungi"/>
    <property type="match status" value="1"/>
</dbReference>
<dbReference type="GO" id="GO:0008865">
    <property type="term" value="F:fructokinase activity"/>
    <property type="evidence" value="ECO:0007669"/>
    <property type="project" value="TreeGrafter"/>
</dbReference>
<evidence type="ECO:0000256" key="1">
    <source>
        <dbReference type="ARBA" id="ARBA00004888"/>
    </source>
</evidence>